<accession>B3S526</accession>
<feature type="repeat" description="TPR" evidence="1">
    <location>
        <begin position="506"/>
        <end position="539"/>
    </location>
</feature>
<dbReference type="OrthoDB" id="626167at2759"/>
<dbReference type="CTD" id="6756561"/>
<dbReference type="InterPro" id="IPR024983">
    <property type="entry name" value="CHAT_dom"/>
</dbReference>
<sequence length="1781" mass="199616">FFRKAIAQQMLGHFSDALETFASGLVLEPRNDQLLNGLKMVSLQWSWKEKLRPIWKQLEKTKLDKNAFVVISVLGQELLTAGLTKSAIAVLESALKIDSQSLRLRGSVYSALSTAYWRLGDTDRAIHFMNEDLQVAKQLEDVDGECRAVGNLGNALFAKHRSQDALTHLREQLKLSMRRKDRSSAAVALSSLGHVYSALGDIKNAMASHKQCLTIVCQLNDRKKEGQELGSLGSIYLCMGNWQSAMECHQKHLDIALELEDKQEEAKVYSNLGSLHQAKRDYAKAAEYHQEVLKIGKDLHDLLIQARGLACLGHINRVTNNLKQARLYHEQQLQLTTEANDSIGKSRACSNLGIVLYLLGEYQEALKLHNTHLEKANQTEDLAEQCLAYGNIGNVYYSLGSYDEAVRYHKQALLASKNTSDYVAECSTHGNLAIVYQAMHQLEKAESHYRLHLSMAQEFNDENNELRALNNLGNFYCFLHDYSQAIPYYENYLTLCIDVGDTDGEERAYHCLGYVYYCLNNYQEAIKYFRKDLEFTKSTNNKNFIGRAYCNLGCAYKMTGNFQAALSCMNEYVSIASEVKSASLLFSAYGHVGDVYLALGSQNQAIQFFDKQLKFAKVLKDKSMEANAYQSLGSAYRIFNCYNEALENYTHERRIFEELNDTRGIICAYGHIGLTYTALGQFEKAIDCHKQQLVHAEDTVKDGKLAGLAHGRIGVNYRLLGCLDDALDHHLKQLSLIDALRGNITHKCRSYCDLGDTYEALKRFKDASDCFDNLLSLAQISDRKHEQEQGYFGIGRCSKALGNLQQALIYFEKRLAISRDLPNRIMGSAYKELGYLHCQMGNYEQARDYFNEQMSIANSGEDKQGICDASSGLGQVYQKMGNFQDSLYYHEKDFAISNEINFQFGQLRALGEIGNVYETIGNLDQAIVYQEQRLNLADTIQNTTASCKALSSLGRIHHALGDYGKSVEYSKRALQIAMDINSLEDQAKIHHRLGLSLWMLGEVAPAETALYDALSIFESLKSDMIARDNYQFSIIDLHIACCQALQRVLISVNKYEEALVIAERGRSQTFIDILLKKQRDNSTNRVNNNSSSISLELIYTFVDKRKVPVLYYSIALGHLYVWVLKPNEGVVKFQECLVDDTEATDPIDPESSIGSISMTCTLPVIDQYVTNMRQALGVELHQRSTASSMHSLIAMHSSSASEWETDSEMLGRSFEELHRGIDNYLSSTEDESRPYALGVNRRGSTASANNQYSKKRSTLNRQPLRALYDLLITPIEDALPTNPSNKELMLILQGDLFLVPFSLLKGTINKEYLYSRFSLTVLPSLMAMSNIQDDYNHSLILSPDNVPALLVGSAAIPSYCELPNGSDVEIKCVSSIISRRPLIGRMATKDYVLRNLAAAECIHFNVHVSWKLSAIILSSDELNIPTDDESVYSDGSDIAPAPMQFLLTPADILSLKLNAKVVTISPYSNPSGTNGGRITSDSILALSRAFLEAGAISVLVSLWPVQEDVSIIFFRCFYQCLTHGMTVNQSLTQAMSVVRHTKKLSHPSYWAGYLLLGDGTNAVFSNKSSLLAFSLGKILSEPRECREPLKVILHLIKKAYQRIKIGQNSNMYTSQDSIGKKVQWINGWKEILLSVGFRLEPENKNLPASVFFPNDDYYNRISLSIECLHALLGLNSRSLLSISQLLKNPSHVAPLLNVVCRINDFINQNPGEAGAVTKFTLNGRSWHSPGCHELLAGLGFDMLSISKESVVLSSRNVKNMRFVQSTRKALNLLFGTFFCCT</sequence>
<dbReference type="EMBL" id="DS985250">
    <property type="protein sequence ID" value="EDV22060.1"/>
    <property type="molecule type" value="Genomic_DNA"/>
</dbReference>
<dbReference type="OMA" id="FHAARID"/>
<reference evidence="4 5" key="1">
    <citation type="journal article" date="2008" name="Nature">
        <title>The Trichoplax genome and the nature of placozoans.</title>
        <authorList>
            <person name="Srivastava M."/>
            <person name="Begovic E."/>
            <person name="Chapman J."/>
            <person name="Putnam N.H."/>
            <person name="Hellsten U."/>
            <person name="Kawashima T."/>
            <person name="Kuo A."/>
            <person name="Mitros T."/>
            <person name="Salamov A."/>
            <person name="Carpenter M.L."/>
            <person name="Signorovitch A.Y."/>
            <person name="Moreno M.A."/>
            <person name="Kamm K."/>
            <person name="Grimwood J."/>
            <person name="Schmutz J."/>
            <person name="Shapiro H."/>
            <person name="Grigoriev I.V."/>
            <person name="Buss L.W."/>
            <person name="Schierwater B."/>
            <person name="Dellaporta S.L."/>
            <person name="Rokhsar D.S."/>
        </authorList>
    </citation>
    <scope>NUCLEOTIDE SEQUENCE [LARGE SCALE GENOMIC DNA]</scope>
    <source>
        <strain evidence="4 5">Grell-BS-1999</strain>
    </source>
</reference>
<dbReference type="SMART" id="SM00028">
    <property type="entry name" value="TPR"/>
    <property type="match status" value="25"/>
</dbReference>
<name>B3S526_TRIAD</name>
<dbReference type="STRING" id="10228.B3S526"/>
<dbReference type="Proteomes" id="UP000009022">
    <property type="component" value="Unassembled WGS sequence"/>
</dbReference>
<feature type="repeat" description="TPR" evidence="1">
    <location>
        <begin position="827"/>
        <end position="860"/>
    </location>
</feature>
<dbReference type="InterPro" id="IPR058900">
    <property type="entry name" value="TTC28_C"/>
</dbReference>
<keyword evidence="5" id="KW-1185">Reference proteome</keyword>
<feature type="domain" description="CHAT" evidence="2">
    <location>
        <begin position="1262"/>
        <end position="1558"/>
    </location>
</feature>
<evidence type="ECO:0000313" key="5">
    <source>
        <dbReference type="Proteomes" id="UP000009022"/>
    </source>
</evidence>
<dbReference type="PhylomeDB" id="B3S526"/>
<feature type="domain" description="TTC28 C-terminal" evidence="3">
    <location>
        <begin position="1674"/>
        <end position="1775"/>
    </location>
</feature>
<dbReference type="InterPro" id="IPR011990">
    <property type="entry name" value="TPR-like_helical_dom_sf"/>
</dbReference>
<dbReference type="RefSeq" id="XP_002115215.1">
    <property type="nucleotide sequence ID" value="XM_002115179.1"/>
</dbReference>
<feature type="repeat" description="TPR" evidence="1">
    <location>
        <begin position="586"/>
        <end position="619"/>
    </location>
</feature>
<evidence type="ECO:0000259" key="3">
    <source>
        <dbReference type="Pfam" id="PF26117"/>
    </source>
</evidence>
<evidence type="ECO:0000259" key="2">
    <source>
        <dbReference type="Pfam" id="PF12770"/>
    </source>
</evidence>
<protein>
    <submittedName>
        <fullName evidence="4">Uncharacterized protein</fullName>
    </submittedName>
</protein>
<dbReference type="InterPro" id="IPR019734">
    <property type="entry name" value="TPR_rpt"/>
</dbReference>
<dbReference type="PANTHER" id="PTHR10098:SF108">
    <property type="entry name" value="TETRATRICOPEPTIDE REPEAT PROTEIN 28"/>
    <property type="match status" value="1"/>
</dbReference>
<dbReference type="FunFam" id="1.25.40.10:FF:000040">
    <property type="entry name" value="Tetratricopeptide repeat domain 28"/>
    <property type="match status" value="1"/>
</dbReference>
<feature type="repeat" description="TPR" evidence="1">
    <location>
        <begin position="266"/>
        <end position="299"/>
    </location>
</feature>
<dbReference type="Gene3D" id="1.25.40.10">
    <property type="entry name" value="Tetratricopeptide repeat domain"/>
    <property type="match status" value="6"/>
</dbReference>
<feature type="non-terminal residue" evidence="4">
    <location>
        <position position="1"/>
    </location>
</feature>
<dbReference type="Pfam" id="PF26117">
    <property type="entry name" value="TTC28_C"/>
    <property type="match status" value="1"/>
</dbReference>
<dbReference type="Pfam" id="PF13181">
    <property type="entry name" value="TPR_8"/>
    <property type="match status" value="4"/>
</dbReference>
<dbReference type="GeneID" id="6756561"/>
<organism evidence="4 5">
    <name type="scientific">Trichoplax adhaerens</name>
    <name type="common">Trichoplax reptans</name>
    <dbReference type="NCBI Taxonomy" id="10228"/>
    <lineage>
        <taxon>Eukaryota</taxon>
        <taxon>Metazoa</taxon>
        <taxon>Placozoa</taxon>
        <taxon>Uniplacotomia</taxon>
        <taxon>Trichoplacea</taxon>
        <taxon>Trichoplacidae</taxon>
        <taxon>Trichoplax</taxon>
    </lineage>
</organism>
<proteinExistence type="predicted"/>
<dbReference type="Pfam" id="PF13424">
    <property type="entry name" value="TPR_12"/>
    <property type="match status" value="6"/>
</dbReference>
<dbReference type="Pfam" id="PF13176">
    <property type="entry name" value="TPR_7"/>
    <property type="match status" value="2"/>
</dbReference>
<dbReference type="FunFam" id="1.25.40.10:FF:001590">
    <property type="entry name" value="Rapsynoid, putative"/>
    <property type="match status" value="1"/>
</dbReference>
<dbReference type="SUPFAM" id="SSF48452">
    <property type="entry name" value="TPR-like"/>
    <property type="match status" value="6"/>
</dbReference>
<dbReference type="KEGG" id="tad:TRIADDRAFT_29035"/>
<dbReference type="HOGENOM" id="CLU_000553_0_0_1"/>
<dbReference type="PROSITE" id="PS50005">
    <property type="entry name" value="TPR"/>
    <property type="match status" value="5"/>
</dbReference>
<feature type="repeat" description="TPR" evidence="1">
    <location>
        <begin position="386"/>
        <end position="419"/>
    </location>
</feature>
<keyword evidence="1" id="KW-0802">TPR repeat</keyword>
<dbReference type="InParanoid" id="B3S526"/>
<gene>
    <name evidence="4" type="ORF">TRIADDRAFT_29035</name>
</gene>
<evidence type="ECO:0000256" key="1">
    <source>
        <dbReference type="PROSITE-ProRule" id="PRU00339"/>
    </source>
</evidence>
<dbReference type="PANTHER" id="PTHR10098">
    <property type="entry name" value="RAPSYN-RELATED"/>
    <property type="match status" value="1"/>
</dbReference>
<dbReference type="Pfam" id="PF12770">
    <property type="entry name" value="CHAT"/>
    <property type="match status" value="1"/>
</dbReference>
<evidence type="ECO:0000313" key="4">
    <source>
        <dbReference type="EMBL" id="EDV22060.1"/>
    </source>
</evidence>
<dbReference type="eggNOG" id="KOG1130">
    <property type="taxonomic scope" value="Eukaryota"/>
</dbReference>